<organism evidence="8 9">
    <name type="scientific">Nocardiopsis alba</name>
    <dbReference type="NCBI Taxonomy" id="53437"/>
    <lineage>
        <taxon>Bacteria</taxon>
        <taxon>Bacillati</taxon>
        <taxon>Actinomycetota</taxon>
        <taxon>Actinomycetes</taxon>
        <taxon>Streptosporangiales</taxon>
        <taxon>Nocardiopsidaceae</taxon>
        <taxon>Nocardiopsis</taxon>
    </lineage>
</organism>
<dbReference type="Proteomes" id="UP000467124">
    <property type="component" value="Unassembled WGS sequence"/>
</dbReference>
<dbReference type="InterPro" id="IPR051784">
    <property type="entry name" value="Nod_factor_ABC_transporter"/>
</dbReference>
<evidence type="ECO:0000313" key="9">
    <source>
        <dbReference type="Proteomes" id="UP000467124"/>
    </source>
</evidence>
<comment type="caution">
    <text evidence="8">The sequence shown here is derived from an EMBL/GenBank/DDBJ whole genome shotgun (WGS) entry which is preliminary data.</text>
</comment>
<dbReference type="AlphaFoldDB" id="A0A7K2IWK5"/>
<reference evidence="8 9" key="1">
    <citation type="journal article" date="2019" name="Nat. Commun.">
        <title>The antimicrobial potential of Streptomyces from insect microbiomes.</title>
        <authorList>
            <person name="Chevrette M.G."/>
            <person name="Carlson C.M."/>
            <person name="Ortega H.E."/>
            <person name="Thomas C."/>
            <person name="Ananiev G.E."/>
            <person name="Barns K.J."/>
            <person name="Book A.J."/>
            <person name="Cagnazzo J."/>
            <person name="Carlos C."/>
            <person name="Flanigan W."/>
            <person name="Grubbs K.J."/>
            <person name="Horn H.A."/>
            <person name="Hoffmann F.M."/>
            <person name="Klassen J.L."/>
            <person name="Knack J.J."/>
            <person name="Lewin G.R."/>
            <person name="McDonald B.R."/>
            <person name="Muller L."/>
            <person name="Melo W.G.P."/>
            <person name="Pinto-Tomas A.A."/>
            <person name="Schmitz A."/>
            <person name="Wendt-Pienkowski E."/>
            <person name="Wildman S."/>
            <person name="Zhao M."/>
            <person name="Zhang F."/>
            <person name="Bugni T.S."/>
            <person name="Andes D.R."/>
            <person name="Pupo M.T."/>
            <person name="Currie C.R."/>
        </authorList>
    </citation>
    <scope>NUCLEOTIDE SEQUENCE [LARGE SCALE GENOMIC DNA]</scope>
    <source>
        <strain evidence="8 9">SID5840</strain>
    </source>
</reference>
<feature type="transmembrane region" description="Helical" evidence="6">
    <location>
        <begin position="254"/>
        <end position="274"/>
    </location>
</feature>
<keyword evidence="6" id="KW-0813">Transport</keyword>
<dbReference type="EMBL" id="WWHY01000001">
    <property type="protein sequence ID" value="MYR34333.1"/>
    <property type="molecule type" value="Genomic_DNA"/>
</dbReference>
<evidence type="ECO:0000256" key="6">
    <source>
        <dbReference type="RuleBase" id="RU361157"/>
    </source>
</evidence>
<evidence type="ECO:0000256" key="1">
    <source>
        <dbReference type="ARBA" id="ARBA00004141"/>
    </source>
</evidence>
<evidence type="ECO:0000256" key="4">
    <source>
        <dbReference type="ARBA" id="ARBA00023136"/>
    </source>
</evidence>
<evidence type="ECO:0000256" key="3">
    <source>
        <dbReference type="ARBA" id="ARBA00022989"/>
    </source>
</evidence>
<feature type="transmembrane region" description="Helical" evidence="6">
    <location>
        <begin position="49"/>
        <end position="71"/>
    </location>
</feature>
<name>A0A7K2IWK5_9ACTN</name>
<dbReference type="PANTHER" id="PTHR43229:SF2">
    <property type="entry name" value="NODULATION PROTEIN J"/>
    <property type="match status" value="1"/>
</dbReference>
<feature type="domain" description="ABC transmembrane type-2" evidence="7">
    <location>
        <begin position="48"/>
        <end position="280"/>
    </location>
</feature>
<dbReference type="Pfam" id="PF01061">
    <property type="entry name" value="ABC2_membrane"/>
    <property type="match status" value="1"/>
</dbReference>
<feature type="transmembrane region" description="Helical" evidence="6">
    <location>
        <begin position="83"/>
        <end position="108"/>
    </location>
</feature>
<evidence type="ECO:0000259" key="7">
    <source>
        <dbReference type="PROSITE" id="PS51012"/>
    </source>
</evidence>
<feature type="transmembrane region" description="Helical" evidence="6">
    <location>
        <begin position="201"/>
        <end position="219"/>
    </location>
</feature>
<evidence type="ECO:0000256" key="2">
    <source>
        <dbReference type="ARBA" id="ARBA00022692"/>
    </source>
</evidence>
<comment type="similarity">
    <text evidence="6">Belongs to the ABC-2 integral membrane protein family.</text>
</comment>
<dbReference type="InterPro" id="IPR000412">
    <property type="entry name" value="ABC_2_transport"/>
</dbReference>
<dbReference type="PROSITE" id="PS51012">
    <property type="entry name" value="ABC_TM2"/>
    <property type="match status" value="1"/>
</dbReference>
<evidence type="ECO:0000256" key="5">
    <source>
        <dbReference type="ARBA" id="ARBA00023251"/>
    </source>
</evidence>
<comment type="subcellular location">
    <subcellularLocation>
        <location evidence="6">Cell membrane</location>
        <topology evidence="6">Multi-pass membrane protein</topology>
    </subcellularLocation>
    <subcellularLocation>
        <location evidence="1">Membrane</location>
        <topology evidence="1">Multi-pass membrane protein</topology>
    </subcellularLocation>
</comment>
<gene>
    <name evidence="8" type="ORF">GTW20_19295</name>
</gene>
<sequence>MKDPMTIDARARRSTVPWKSVSWRGCSVPLQIHILTTRALRALWMDPKLVLVSVASPLVMLLVLSQVFTSISETRSFPGGVDYIQFLLPAIMIMGVLQSGMGSGAALGQEIKNGFVHRMRTLPVWPGSVLLGRSASDLVRSLIQLSALSTAAHLFFSFHAPGGAVGMAVAMLIALMTGNCLGWVFIAMACWFRNAEVMQTFSGLAMFALMFGTNAFVPLDGLPDWLRSLSHVNPMTYAITAARGWILGDPDMSATLYAVIGSAVIALPCALLAVKGFARPLGTN</sequence>
<dbReference type="InterPro" id="IPR047817">
    <property type="entry name" value="ABC2_TM_bact-type"/>
</dbReference>
<dbReference type="GO" id="GO:0140359">
    <property type="term" value="F:ABC-type transporter activity"/>
    <property type="evidence" value="ECO:0007669"/>
    <property type="project" value="InterPro"/>
</dbReference>
<keyword evidence="4 6" id="KW-0472">Membrane</keyword>
<dbReference type="GO" id="GO:0046677">
    <property type="term" value="P:response to antibiotic"/>
    <property type="evidence" value="ECO:0007669"/>
    <property type="project" value="UniProtKB-KW"/>
</dbReference>
<dbReference type="PANTHER" id="PTHR43229">
    <property type="entry name" value="NODULATION PROTEIN J"/>
    <property type="match status" value="1"/>
</dbReference>
<dbReference type="GO" id="GO:0043190">
    <property type="term" value="C:ATP-binding cassette (ABC) transporter complex"/>
    <property type="evidence" value="ECO:0007669"/>
    <property type="project" value="InterPro"/>
</dbReference>
<protein>
    <recommendedName>
        <fullName evidence="6">Transport permease protein</fullName>
    </recommendedName>
</protein>
<keyword evidence="2 6" id="KW-0812">Transmembrane</keyword>
<evidence type="ECO:0000313" key="8">
    <source>
        <dbReference type="EMBL" id="MYR34333.1"/>
    </source>
</evidence>
<keyword evidence="3 6" id="KW-1133">Transmembrane helix</keyword>
<keyword evidence="6" id="KW-1003">Cell membrane</keyword>
<dbReference type="InterPro" id="IPR013525">
    <property type="entry name" value="ABC2_TM"/>
</dbReference>
<proteinExistence type="inferred from homology"/>
<dbReference type="PIRSF" id="PIRSF006648">
    <property type="entry name" value="DrrB"/>
    <property type="match status" value="1"/>
</dbReference>
<feature type="transmembrane region" description="Helical" evidence="6">
    <location>
        <begin position="138"/>
        <end position="158"/>
    </location>
</feature>
<feature type="transmembrane region" description="Helical" evidence="6">
    <location>
        <begin position="164"/>
        <end position="189"/>
    </location>
</feature>
<keyword evidence="5" id="KW-0046">Antibiotic resistance</keyword>
<accession>A0A7K2IWK5</accession>